<evidence type="ECO:0000313" key="4">
    <source>
        <dbReference type="EMBL" id="EEC43946.1"/>
    </source>
</evidence>
<dbReference type="EMBL" id="CM000626">
    <property type="protein sequence ID" value="EEC43946.1"/>
    <property type="molecule type" value="Genomic_DNA"/>
</dbReference>
<protein>
    <submittedName>
        <fullName evidence="4">L-serine ammonia-lyase</fullName>
        <ecNumber evidence="4">4.3.1.17</ecNumber>
    </submittedName>
</protein>
<dbReference type="NCBIfam" id="TIGR00231">
    <property type="entry name" value="small_GTP"/>
    <property type="match status" value="1"/>
</dbReference>
<dbReference type="EC" id="4.3.1.17" evidence="4"/>
<accession>B7GBL0</accession>
<comment type="subcellular location">
    <subcellularLocation>
        <location evidence="1">Plastid</location>
        <location evidence="1">Chloroplast</location>
    </subcellularLocation>
</comment>
<organism evidence="4 5">
    <name type="scientific">Phaeodactylum tricornutum (strain CCAP 1055/1)</name>
    <dbReference type="NCBI Taxonomy" id="556484"/>
    <lineage>
        <taxon>Eukaryota</taxon>
        <taxon>Sar</taxon>
        <taxon>Stramenopiles</taxon>
        <taxon>Ochrophyta</taxon>
        <taxon>Bacillariophyta</taxon>
        <taxon>Bacillariophyceae</taxon>
        <taxon>Bacillariophycidae</taxon>
        <taxon>Naviculales</taxon>
        <taxon>Phaeodactylaceae</taxon>
        <taxon>Phaeodactylum</taxon>
    </lineage>
</organism>
<reference evidence="5" key="2">
    <citation type="submission" date="2008-08" db="EMBL/GenBank/DDBJ databases">
        <authorList>
            <consortium name="Diatom Consortium"/>
            <person name="Grigoriev I."/>
            <person name="Grimwood J."/>
            <person name="Kuo A."/>
            <person name="Otillar R.P."/>
            <person name="Salamov A."/>
            <person name="Detter J.C."/>
            <person name="Lindquist E."/>
            <person name="Shapiro H."/>
            <person name="Lucas S."/>
            <person name="Glavina del Rio T."/>
            <person name="Pitluck S."/>
            <person name="Rokhsar D."/>
            <person name="Bowler C."/>
        </authorList>
    </citation>
    <scope>GENOME REANNOTATION</scope>
    <source>
        <strain evidence="5">CCAP 1055/1</strain>
    </source>
</reference>
<evidence type="ECO:0000256" key="1">
    <source>
        <dbReference type="ARBA" id="ARBA00004229"/>
    </source>
</evidence>
<gene>
    <name evidence="4" type="primary">L-SD</name>
    <name evidence="4" type="ORF">PHATRDRAFT_877</name>
</gene>
<dbReference type="Proteomes" id="UP000000759">
    <property type="component" value="Chromosome 24"/>
</dbReference>
<dbReference type="SUPFAM" id="SSF50447">
    <property type="entry name" value="Translation proteins"/>
    <property type="match status" value="1"/>
</dbReference>
<dbReference type="InterPro" id="IPR042116">
    <property type="entry name" value="TypA/BipA_C"/>
</dbReference>
<dbReference type="InterPro" id="IPR005225">
    <property type="entry name" value="Small_GTP-bd"/>
</dbReference>
<dbReference type="InterPro" id="IPR031157">
    <property type="entry name" value="G_TR_CS"/>
</dbReference>
<dbReference type="PaxDb" id="2850-Phatr40621"/>
<dbReference type="FunFam" id="2.40.50.250:FF:000001">
    <property type="entry name" value="GTP-binding protein TypA"/>
    <property type="match status" value="1"/>
</dbReference>
<dbReference type="GO" id="GO:0003941">
    <property type="term" value="F:L-serine ammonia-lyase activity"/>
    <property type="evidence" value="ECO:0007669"/>
    <property type="project" value="UniProtKB-EC"/>
</dbReference>
<dbReference type="Gene3D" id="3.30.70.240">
    <property type="match status" value="1"/>
</dbReference>
<dbReference type="SUPFAM" id="SSF54980">
    <property type="entry name" value="EF-G C-terminal domain-like"/>
    <property type="match status" value="2"/>
</dbReference>
<name>B7GBL0_PHATC</name>
<dbReference type="Pfam" id="PF21018">
    <property type="entry name" value="BipA_C"/>
    <property type="match status" value="1"/>
</dbReference>
<dbReference type="Gene3D" id="3.40.50.300">
    <property type="entry name" value="P-loop containing nucleotide triphosphate hydrolases"/>
    <property type="match status" value="1"/>
</dbReference>
<dbReference type="STRING" id="556484.B7GBL0"/>
<evidence type="ECO:0000256" key="2">
    <source>
        <dbReference type="SAM" id="MobiDB-lite"/>
    </source>
</evidence>
<dbReference type="RefSeq" id="XP_002184547.1">
    <property type="nucleotide sequence ID" value="XM_002184511.1"/>
</dbReference>
<dbReference type="PANTHER" id="PTHR42908:SF8">
    <property type="entry name" value="TR-TYPE G DOMAIN-CONTAINING PROTEIN"/>
    <property type="match status" value="1"/>
</dbReference>
<dbReference type="GO" id="GO:0005525">
    <property type="term" value="F:GTP binding"/>
    <property type="evidence" value="ECO:0007669"/>
    <property type="project" value="InterPro"/>
</dbReference>
<dbReference type="InterPro" id="IPR035651">
    <property type="entry name" value="BipA_V"/>
</dbReference>
<dbReference type="SUPFAM" id="SSF52540">
    <property type="entry name" value="P-loop containing nucleoside triphosphate hydrolases"/>
    <property type="match status" value="1"/>
</dbReference>
<reference evidence="4 5" key="1">
    <citation type="journal article" date="2008" name="Nature">
        <title>The Phaeodactylum genome reveals the evolutionary history of diatom genomes.</title>
        <authorList>
            <person name="Bowler C."/>
            <person name="Allen A.E."/>
            <person name="Badger J.H."/>
            <person name="Grimwood J."/>
            <person name="Jabbari K."/>
            <person name="Kuo A."/>
            <person name="Maheswari U."/>
            <person name="Martens C."/>
            <person name="Maumus F."/>
            <person name="Otillar R.P."/>
            <person name="Rayko E."/>
            <person name="Salamov A."/>
            <person name="Vandepoele K."/>
            <person name="Beszteri B."/>
            <person name="Gruber A."/>
            <person name="Heijde M."/>
            <person name="Katinka M."/>
            <person name="Mock T."/>
            <person name="Valentin K."/>
            <person name="Verret F."/>
            <person name="Berges J.A."/>
            <person name="Brownlee C."/>
            <person name="Cadoret J.P."/>
            <person name="Chiovitti A."/>
            <person name="Choi C.J."/>
            <person name="Coesel S."/>
            <person name="De Martino A."/>
            <person name="Detter J.C."/>
            <person name="Durkin C."/>
            <person name="Falciatore A."/>
            <person name="Fournet J."/>
            <person name="Haruta M."/>
            <person name="Huysman M.J."/>
            <person name="Jenkins B.D."/>
            <person name="Jiroutova K."/>
            <person name="Jorgensen R.E."/>
            <person name="Joubert Y."/>
            <person name="Kaplan A."/>
            <person name="Kroger N."/>
            <person name="Kroth P.G."/>
            <person name="La Roche J."/>
            <person name="Lindquist E."/>
            <person name="Lommer M."/>
            <person name="Martin-Jezequel V."/>
            <person name="Lopez P.J."/>
            <person name="Lucas S."/>
            <person name="Mangogna M."/>
            <person name="McGinnis K."/>
            <person name="Medlin L.K."/>
            <person name="Montsant A."/>
            <person name="Oudot-Le Secq M.P."/>
            <person name="Napoli C."/>
            <person name="Obornik M."/>
            <person name="Parker M.S."/>
            <person name="Petit J.L."/>
            <person name="Porcel B.M."/>
            <person name="Poulsen N."/>
            <person name="Robison M."/>
            <person name="Rychlewski L."/>
            <person name="Rynearson T.A."/>
            <person name="Schmutz J."/>
            <person name="Shapiro H."/>
            <person name="Siaut M."/>
            <person name="Stanley M."/>
            <person name="Sussman M.R."/>
            <person name="Taylor A.R."/>
            <person name="Vardi A."/>
            <person name="von Dassow P."/>
            <person name="Vyverman W."/>
            <person name="Willis A."/>
            <person name="Wyrwicz L.S."/>
            <person name="Rokhsar D.S."/>
            <person name="Weissenbach J."/>
            <person name="Armbrust E.V."/>
            <person name="Green B.R."/>
            <person name="Van de Peer Y."/>
            <person name="Grigoriev I.V."/>
        </authorList>
    </citation>
    <scope>NUCLEOTIDE SEQUENCE [LARGE SCALE GENOMIC DNA]</scope>
    <source>
        <strain evidence="4 5">CCAP 1055/1</strain>
    </source>
</reference>
<dbReference type="GO" id="GO:0005829">
    <property type="term" value="C:cytosol"/>
    <property type="evidence" value="ECO:0007669"/>
    <property type="project" value="TreeGrafter"/>
</dbReference>
<dbReference type="InterPro" id="IPR048876">
    <property type="entry name" value="BipA_C"/>
</dbReference>
<dbReference type="CDD" id="cd03710">
    <property type="entry name" value="BipA_TypA_C"/>
    <property type="match status" value="1"/>
</dbReference>
<dbReference type="eggNOG" id="KOG0462">
    <property type="taxonomic scope" value="Eukaryota"/>
</dbReference>
<dbReference type="Pfam" id="PF00009">
    <property type="entry name" value="GTP_EFTU"/>
    <property type="match status" value="1"/>
</dbReference>
<dbReference type="Gene3D" id="2.40.30.10">
    <property type="entry name" value="Translation factors"/>
    <property type="match status" value="1"/>
</dbReference>
<feature type="compositionally biased region" description="Polar residues" evidence="2">
    <location>
        <begin position="1"/>
        <end position="19"/>
    </location>
</feature>
<feature type="non-terminal residue" evidence="4">
    <location>
        <position position="674"/>
    </location>
</feature>
<keyword evidence="5" id="KW-1185">Reference proteome</keyword>
<dbReference type="InterPro" id="IPR035647">
    <property type="entry name" value="EFG_III/V"/>
</dbReference>
<dbReference type="GO" id="GO:1990904">
    <property type="term" value="C:ribonucleoprotein complex"/>
    <property type="evidence" value="ECO:0007669"/>
    <property type="project" value="TreeGrafter"/>
</dbReference>
<dbReference type="InterPro" id="IPR000640">
    <property type="entry name" value="EFG_V-like"/>
</dbReference>
<dbReference type="InterPro" id="IPR027417">
    <property type="entry name" value="P-loop_NTPase"/>
</dbReference>
<dbReference type="PANTHER" id="PTHR42908">
    <property type="entry name" value="TRANSLATION ELONGATION FACTOR-RELATED"/>
    <property type="match status" value="1"/>
</dbReference>
<dbReference type="FunFam" id="3.30.70.240:FF:000002">
    <property type="entry name" value="GTP-binding protein TypA"/>
    <property type="match status" value="1"/>
</dbReference>
<keyword evidence="4" id="KW-0456">Lyase</keyword>
<feature type="non-terminal residue" evidence="4">
    <location>
        <position position="1"/>
    </location>
</feature>
<evidence type="ECO:0000313" key="5">
    <source>
        <dbReference type="Proteomes" id="UP000000759"/>
    </source>
</evidence>
<dbReference type="HOGENOM" id="CLU_017016_4_0_1"/>
<feature type="domain" description="Tr-type G" evidence="3">
    <location>
        <begin position="26"/>
        <end position="242"/>
    </location>
</feature>
<dbReference type="Gene3D" id="2.40.50.250">
    <property type="entry name" value="bipa protein"/>
    <property type="match status" value="1"/>
</dbReference>
<sequence>SGTMAFSSSAAEGTASPPSYSLVRRNGVRNVAVIAHVDHGKTTLVDKLLGAARRSQGISGDGVDRLLDSGELEQERGITITSKVTRLDYVNGGDRMVVNCVDTPGHADFCGEVDRILSMVDGVVLVVDAAEGPMTQTKYVLSRALTLGLKPVVVLNKCDRSDAMARIDSGETESKLLDLFDALGATDEQMNYVTLYASAREGWMTADPLEALEIAENGYAGDEKYGMTNLLDSIVSQIPEPAARMYNVETTSGESHDGTAFLGDTFSLAAVTVGFDAYLGRSCTGRIFSGSIAVNDSVSILKRDAAVGAGISPGSQNVAGVFVYEGISRTPYEKTAYAGDIVTLAGVPDAIAVGDTLTGTSDPVEEPIETPPLTPPTLSMDFGANNGPLAGKEGTKIASSKIRDRLVSETDNNVTLVVEKSEADSDKTVVFARGELQLGILVEQMRREGFEIIISPPRILTVICPETGKELEPFEEVTIDVDSEYSGTVVSALTGDRKGVMVEMSESSADGKSRLIFEVPSRGLLGFSSEIATATKGSAVVTHLFVENREYAGNLGSGLVKGKLVSNAQGKATSYALASLSARGTLFVAPGDEVYSGMVIGENAKIGDLEVNPVRAKETTNMRTQAKEEKVALPPPKRRSVEELIGYMAEDEVIEITPKSIRLRKEILDSSARE</sequence>
<dbReference type="Pfam" id="PF00679">
    <property type="entry name" value="EFG_C"/>
    <property type="match status" value="1"/>
</dbReference>
<dbReference type="InterPro" id="IPR009000">
    <property type="entry name" value="Transl_B-barrel_sf"/>
</dbReference>
<dbReference type="AlphaFoldDB" id="B7GBL0"/>
<dbReference type="GeneID" id="7198482"/>
<dbReference type="InterPro" id="IPR000795">
    <property type="entry name" value="T_Tr_GTP-bd_dom"/>
</dbReference>
<dbReference type="InParanoid" id="B7GBL0"/>
<dbReference type="OrthoDB" id="364892at2759"/>
<dbReference type="PROSITE" id="PS51722">
    <property type="entry name" value="G_TR_2"/>
    <property type="match status" value="1"/>
</dbReference>
<dbReference type="PROSITE" id="PS00301">
    <property type="entry name" value="G_TR_1"/>
    <property type="match status" value="1"/>
</dbReference>
<dbReference type="PRINTS" id="PR00315">
    <property type="entry name" value="ELONGATNFCT"/>
</dbReference>
<dbReference type="GO" id="GO:0009507">
    <property type="term" value="C:chloroplast"/>
    <property type="evidence" value="ECO:0007669"/>
    <property type="project" value="UniProtKB-SubCell"/>
</dbReference>
<dbReference type="Gene3D" id="3.30.70.870">
    <property type="entry name" value="Elongation Factor G (Translational Gtpase), domain 3"/>
    <property type="match status" value="1"/>
</dbReference>
<dbReference type="GO" id="GO:0003924">
    <property type="term" value="F:GTPase activity"/>
    <property type="evidence" value="ECO:0007669"/>
    <property type="project" value="InterPro"/>
</dbReference>
<dbReference type="KEGG" id="pti:PHATRDRAFT_877"/>
<feature type="region of interest" description="Disordered" evidence="2">
    <location>
        <begin position="1"/>
        <end position="20"/>
    </location>
</feature>
<proteinExistence type="predicted"/>
<evidence type="ECO:0000259" key="3">
    <source>
        <dbReference type="PROSITE" id="PS51722"/>
    </source>
</evidence>